<feature type="domain" description="DUF7882" evidence="2">
    <location>
        <begin position="1"/>
        <end position="96"/>
    </location>
</feature>
<proteinExistence type="predicted"/>
<reference evidence="3" key="1">
    <citation type="submission" date="2022-06" db="EMBL/GenBank/DDBJ databases">
        <title>Whole genome shotgun sequencing (WGS) of Rathayibacter sp. ZW T2_19, isolated from stored onions (Allium cepa).</title>
        <authorList>
            <person name="Stoll D.A."/>
            <person name="Huch M."/>
        </authorList>
    </citation>
    <scope>NUCLEOTIDE SEQUENCE</scope>
    <source>
        <strain evidence="3">ZW T2_19</strain>
    </source>
</reference>
<name>A0A9X2DWB3_9MICO</name>
<dbReference type="Pfam" id="PF25355">
    <property type="entry name" value="DUF7882"/>
    <property type="match status" value="1"/>
</dbReference>
<dbReference type="AlphaFoldDB" id="A0A9X2DWB3"/>
<sequence length="108" mass="12273">MGQLIYGSSDVYEFEDRVLAHVQAVVGRKLRRQETFYLSWVKPVESGSGRVTVWISPHIPLQFYFVGGRPPRLNDLWLREMLATAHGDRGVVVTREPESSAVPEPPRP</sequence>
<evidence type="ECO:0000313" key="3">
    <source>
        <dbReference type="EMBL" id="MCM6761421.1"/>
    </source>
</evidence>
<protein>
    <recommendedName>
        <fullName evidence="2">DUF7882 domain-containing protein</fullName>
    </recommendedName>
</protein>
<evidence type="ECO:0000313" key="4">
    <source>
        <dbReference type="Proteomes" id="UP001155240"/>
    </source>
</evidence>
<evidence type="ECO:0000259" key="2">
    <source>
        <dbReference type="Pfam" id="PF25355"/>
    </source>
</evidence>
<evidence type="ECO:0000256" key="1">
    <source>
        <dbReference type="SAM" id="MobiDB-lite"/>
    </source>
</evidence>
<organism evidence="3 4">
    <name type="scientific">Rathayibacter rubneri</name>
    <dbReference type="NCBI Taxonomy" id="2950106"/>
    <lineage>
        <taxon>Bacteria</taxon>
        <taxon>Bacillati</taxon>
        <taxon>Actinomycetota</taxon>
        <taxon>Actinomycetes</taxon>
        <taxon>Micrococcales</taxon>
        <taxon>Microbacteriaceae</taxon>
        <taxon>Rathayibacter</taxon>
    </lineage>
</organism>
<dbReference type="EMBL" id="JAMRYM010000005">
    <property type="protein sequence ID" value="MCM6761421.1"/>
    <property type="molecule type" value="Genomic_DNA"/>
</dbReference>
<gene>
    <name evidence="3" type="ORF">NB037_03230</name>
</gene>
<accession>A0A9X2DWB3</accession>
<dbReference type="Proteomes" id="UP001155240">
    <property type="component" value="Unassembled WGS sequence"/>
</dbReference>
<dbReference type="InterPro" id="IPR057204">
    <property type="entry name" value="DUF7882"/>
</dbReference>
<dbReference type="RefSeq" id="WP_251943597.1">
    <property type="nucleotide sequence ID" value="NZ_JAMRYM010000005.1"/>
</dbReference>
<feature type="region of interest" description="Disordered" evidence="1">
    <location>
        <begin position="89"/>
        <end position="108"/>
    </location>
</feature>
<comment type="caution">
    <text evidence="3">The sequence shown here is derived from an EMBL/GenBank/DDBJ whole genome shotgun (WGS) entry which is preliminary data.</text>
</comment>
<keyword evidence="4" id="KW-1185">Reference proteome</keyword>